<dbReference type="EMBL" id="AVOT02016992">
    <property type="protein sequence ID" value="MBW0502749.1"/>
    <property type="molecule type" value="Genomic_DNA"/>
</dbReference>
<keyword evidence="2" id="KW-1185">Reference proteome</keyword>
<accession>A0A9Q3HHH7</accession>
<dbReference type="Proteomes" id="UP000765509">
    <property type="component" value="Unassembled WGS sequence"/>
</dbReference>
<dbReference type="Pfam" id="PF14223">
    <property type="entry name" value="Retrotran_gag_2"/>
    <property type="match status" value="1"/>
</dbReference>
<name>A0A9Q3HHH7_9BASI</name>
<comment type="caution">
    <text evidence="1">The sequence shown here is derived from an EMBL/GenBank/DDBJ whole genome shotgun (WGS) entry which is preliminary data.</text>
</comment>
<organism evidence="1 2">
    <name type="scientific">Austropuccinia psidii MF-1</name>
    <dbReference type="NCBI Taxonomy" id="1389203"/>
    <lineage>
        <taxon>Eukaryota</taxon>
        <taxon>Fungi</taxon>
        <taxon>Dikarya</taxon>
        <taxon>Basidiomycota</taxon>
        <taxon>Pucciniomycotina</taxon>
        <taxon>Pucciniomycetes</taxon>
        <taxon>Pucciniales</taxon>
        <taxon>Sphaerophragmiaceae</taxon>
        <taxon>Austropuccinia</taxon>
    </lineage>
</organism>
<evidence type="ECO:0008006" key="3">
    <source>
        <dbReference type="Google" id="ProtNLM"/>
    </source>
</evidence>
<proteinExistence type="predicted"/>
<evidence type="ECO:0000313" key="2">
    <source>
        <dbReference type="Proteomes" id="UP000765509"/>
    </source>
</evidence>
<protein>
    <recommendedName>
        <fullName evidence="3">DUF4219 domain-containing protein</fullName>
    </recommendedName>
</protein>
<gene>
    <name evidence="1" type="ORF">O181_042464</name>
</gene>
<dbReference type="AlphaFoldDB" id="A0A9Q3HHH7"/>
<reference evidence="1" key="1">
    <citation type="submission" date="2021-03" db="EMBL/GenBank/DDBJ databases">
        <title>Draft genome sequence of rust myrtle Austropuccinia psidii MF-1, a brazilian biotype.</title>
        <authorList>
            <person name="Quecine M.C."/>
            <person name="Pachon D.M.R."/>
            <person name="Bonatelli M.L."/>
            <person name="Correr F.H."/>
            <person name="Franceschini L.M."/>
            <person name="Leite T.F."/>
            <person name="Margarido G.R.A."/>
            <person name="Almeida C.A."/>
            <person name="Ferrarezi J.A."/>
            <person name="Labate C.A."/>
        </authorList>
    </citation>
    <scope>NUCLEOTIDE SEQUENCE</scope>
    <source>
        <strain evidence="1">MF-1</strain>
    </source>
</reference>
<sequence length="301" mass="35030">MANRLIDTKDINNIPLLDGTNFGHWHMRMKIHLRSRDLIDVCKKYPPVDVSATATTKWSKASYEAINLITTRLLERVFQELVNTITFEKANLLWAKIEDQYASKRAVNRGYVWMDWQRCFYNGKLQNYIDTCRKLMMELDAVSIIVPAQLLSYSLLWKLGGDESLHQFVKNITLNKDIIEKPKQILTCLQDLANLSNGEKKGQTVSPTALLSNIEEPHKIVYYCIKGKHNIKCTMHRKEDCWSENRHRRPQRREKKQQHFDAMAHLTIAQALITTPEPQQPKEDQLILDCGATHHMFNSLK</sequence>
<evidence type="ECO:0000313" key="1">
    <source>
        <dbReference type="EMBL" id="MBW0502749.1"/>
    </source>
</evidence>